<organism evidence="3 4">
    <name type="scientific">Salegentibacter chungangensis</name>
    <dbReference type="NCBI Taxonomy" id="1335724"/>
    <lineage>
        <taxon>Bacteria</taxon>
        <taxon>Pseudomonadati</taxon>
        <taxon>Bacteroidota</taxon>
        <taxon>Flavobacteriia</taxon>
        <taxon>Flavobacteriales</taxon>
        <taxon>Flavobacteriaceae</taxon>
        <taxon>Salegentibacter</taxon>
    </lineage>
</organism>
<keyword evidence="2" id="KW-0732">Signal</keyword>
<evidence type="ECO:0000313" key="4">
    <source>
        <dbReference type="Proteomes" id="UP001597131"/>
    </source>
</evidence>
<dbReference type="PANTHER" id="PTHR36512:SF3">
    <property type="entry name" value="BLR5678 PROTEIN"/>
    <property type="match status" value="1"/>
</dbReference>
<protein>
    <submittedName>
        <fullName evidence="3">P1 family peptidase</fullName>
    </submittedName>
</protein>
<dbReference type="Gene3D" id="3.60.70.12">
    <property type="entry name" value="L-amino peptidase D-ALA esterase/amidase"/>
    <property type="match status" value="1"/>
</dbReference>
<keyword evidence="4" id="KW-1185">Reference proteome</keyword>
<dbReference type="InterPro" id="IPR005321">
    <property type="entry name" value="Peptidase_S58_DmpA"/>
</dbReference>
<dbReference type="InterPro" id="IPR016117">
    <property type="entry name" value="ArgJ-like_dom_sf"/>
</dbReference>
<dbReference type="RefSeq" id="WP_380744127.1">
    <property type="nucleotide sequence ID" value="NZ_JBHTLI010000001.1"/>
</dbReference>
<feature type="signal peptide" evidence="2">
    <location>
        <begin position="1"/>
        <end position="20"/>
    </location>
</feature>
<evidence type="ECO:0000256" key="2">
    <source>
        <dbReference type="SAM" id="SignalP"/>
    </source>
</evidence>
<dbReference type="CDD" id="cd02253">
    <property type="entry name" value="DmpA"/>
    <property type="match status" value="1"/>
</dbReference>
<dbReference type="EMBL" id="JBHTLI010000001">
    <property type="protein sequence ID" value="MFD1095408.1"/>
    <property type="molecule type" value="Genomic_DNA"/>
</dbReference>
<comment type="caution">
    <text evidence="3">The sequence shown here is derived from an EMBL/GenBank/DDBJ whole genome shotgun (WGS) entry which is preliminary data.</text>
</comment>
<dbReference type="Pfam" id="PF03576">
    <property type="entry name" value="Peptidase_S58"/>
    <property type="match status" value="1"/>
</dbReference>
<dbReference type="Proteomes" id="UP001597131">
    <property type="component" value="Unassembled WGS sequence"/>
</dbReference>
<sequence>MKNLLLCLTAGLLLFSSLNAQQRARDLDIKIGVIPTGKKNAITDVAGVKVGHTTLVKGDSVRTGVTAILPHGGNIFQQKVPAAVYVGNGFGKLAGTTQVEELGNIETPIILTNTLDVATGMNAVIQYSLGLEGNEEVHSVNAVVGETNDGYLNDIRGQHVQIPDVISAIEKAAEDNTEEGNIGAGTGTVAFGFKGGIGTSSRKLPESLGGYTIGVMVQSNFGGNLQIDGAPIGEELGRYPFNDKLMQSADGSCMIVVATNAPLDSRNLKRLAKRAFMGLAKTGGIASNGSGDYVIAFSTAEENRIPYEIKSEILETKNVPNRLMSPIFMAAIEATEEAILNSLFMAETSTGFQGHTIKAIPMEKVLPVLRKYQVIPE</sequence>
<feature type="chain" id="PRO_5045103905" evidence="2">
    <location>
        <begin position="21"/>
        <end position="377"/>
    </location>
</feature>
<evidence type="ECO:0000313" key="3">
    <source>
        <dbReference type="EMBL" id="MFD1095408.1"/>
    </source>
</evidence>
<evidence type="ECO:0000256" key="1">
    <source>
        <dbReference type="ARBA" id="ARBA00007068"/>
    </source>
</evidence>
<proteinExistence type="inferred from homology"/>
<accession>A0ABW3NNR1</accession>
<gene>
    <name evidence="3" type="ORF">ACFQ3Q_06595</name>
</gene>
<dbReference type="PANTHER" id="PTHR36512">
    <property type="entry name" value="D-AMINOPEPTIDASE"/>
    <property type="match status" value="1"/>
</dbReference>
<comment type="similarity">
    <text evidence="1">Belongs to the peptidase S58 family.</text>
</comment>
<reference evidence="4" key="1">
    <citation type="journal article" date="2019" name="Int. J. Syst. Evol. Microbiol.">
        <title>The Global Catalogue of Microorganisms (GCM) 10K type strain sequencing project: providing services to taxonomists for standard genome sequencing and annotation.</title>
        <authorList>
            <consortium name="The Broad Institute Genomics Platform"/>
            <consortium name="The Broad Institute Genome Sequencing Center for Infectious Disease"/>
            <person name="Wu L."/>
            <person name="Ma J."/>
        </authorList>
    </citation>
    <scope>NUCLEOTIDE SEQUENCE [LARGE SCALE GENOMIC DNA]</scope>
    <source>
        <strain evidence="4">CCUG 64793</strain>
    </source>
</reference>
<name>A0ABW3NNR1_9FLAO</name>
<dbReference type="SUPFAM" id="SSF56266">
    <property type="entry name" value="DmpA/ArgJ-like"/>
    <property type="match status" value="1"/>
</dbReference>